<evidence type="ECO:0000313" key="1">
    <source>
        <dbReference type="EMBL" id="KAJ0112012.1"/>
    </source>
</evidence>
<evidence type="ECO:0000313" key="2">
    <source>
        <dbReference type="Proteomes" id="UP001164250"/>
    </source>
</evidence>
<comment type="caution">
    <text evidence="1">The sequence shown here is derived from an EMBL/GenBank/DDBJ whole genome shotgun (WGS) entry which is preliminary data.</text>
</comment>
<name>A0ACC1C8S4_9ROSI</name>
<organism evidence="1 2">
    <name type="scientific">Pistacia atlantica</name>
    <dbReference type="NCBI Taxonomy" id="434234"/>
    <lineage>
        <taxon>Eukaryota</taxon>
        <taxon>Viridiplantae</taxon>
        <taxon>Streptophyta</taxon>
        <taxon>Embryophyta</taxon>
        <taxon>Tracheophyta</taxon>
        <taxon>Spermatophyta</taxon>
        <taxon>Magnoliopsida</taxon>
        <taxon>eudicotyledons</taxon>
        <taxon>Gunneridae</taxon>
        <taxon>Pentapetalae</taxon>
        <taxon>rosids</taxon>
        <taxon>malvids</taxon>
        <taxon>Sapindales</taxon>
        <taxon>Anacardiaceae</taxon>
        <taxon>Pistacia</taxon>
    </lineage>
</organism>
<accession>A0ACC1C8S4</accession>
<dbReference type="EMBL" id="CM047897">
    <property type="protein sequence ID" value="KAJ0112012.1"/>
    <property type="molecule type" value="Genomic_DNA"/>
</dbReference>
<dbReference type="Proteomes" id="UP001164250">
    <property type="component" value="Chromosome 1"/>
</dbReference>
<reference evidence="2" key="1">
    <citation type="journal article" date="2023" name="G3 (Bethesda)">
        <title>Genome assembly and association tests identify interacting loci associated with vigor, precocity, and sex in interspecific pistachio rootstocks.</title>
        <authorList>
            <person name="Palmer W."/>
            <person name="Jacygrad E."/>
            <person name="Sagayaradj S."/>
            <person name="Cavanaugh K."/>
            <person name="Han R."/>
            <person name="Bertier L."/>
            <person name="Beede B."/>
            <person name="Kafkas S."/>
            <person name="Golino D."/>
            <person name="Preece J."/>
            <person name="Michelmore R."/>
        </authorList>
    </citation>
    <scope>NUCLEOTIDE SEQUENCE [LARGE SCALE GENOMIC DNA]</scope>
</reference>
<gene>
    <name evidence="1" type="ORF">Patl1_01109</name>
</gene>
<sequence>MLEVIALGKPVVTHLWLESCGQARCLIDEKNYILRDAKKEKEIGFSMAVSVARASQHPLLEGRSVFITPNIKPPKEMMSSLVKAVHGQVVEKSQISASAANIQDNIFILSCEEDRAICVPLLDKGIAAYTSELILTGIIIQKLEFERSELALQEQESIVY</sequence>
<proteinExistence type="predicted"/>
<keyword evidence="2" id="KW-1185">Reference proteome</keyword>
<protein>
    <submittedName>
        <fullName evidence="1">Uncharacterized protein</fullName>
    </submittedName>
</protein>